<dbReference type="AlphaFoldDB" id="A0A9N9RYA9"/>
<evidence type="ECO:0000256" key="1">
    <source>
        <dbReference type="ARBA" id="ARBA00023127"/>
    </source>
</evidence>
<dbReference type="CDD" id="cd20529">
    <property type="entry name" value="CYCLIN_CCNJ-like_rpt2"/>
    <property type="match status" value="1"/>
</dbReference>
<dbReference type="SMART" id="SM00385">
    <property type="entry name" value="CYCLIN"/>
    <property type="match status" value="2"/>
</dbReference>
<dbReference type="Gene3D" id="1.10.472.10">
    <property type="entry name" value="Cyclin-like"/>
    <property type="match status" value="2"/>
</dbReference>
<dbReference type="OrthoDB" id="285802at2759"/>
<sequence length="386" mass="44601">MVSKWIMAAINELKKIHIIENIRVIIKHDECEENLIIMPINEESESEFLNDKSLYTVYVYDIIKTYFDNEQRRIVVTGQNHQNIRNYLIDVIKCYGKRKKYAISTIHLAVLYLDIYMDSYILSTVAEHQKFVALVALLLAAKTEENDDNVPSIKDLLHIVDLTEELGVDFKVKQNYTREELSTAYKAYLKLYCTLEFMIFQTLKFNTICPTAVSFLLIFQKIAVVENDVQDMYAGDLSIGSFGDLKFYASEYIKSLTDIILHDIVFHQFLPSRVAAAVIATTRKLLNIKTVWNLQLEFLTHASFMDLQPIVNLFIEKLSTMDQESSTSEDSYDYGDSGFYSNDCDFETNNSSTTPEHSENELNENAGHEHKKVRVDHELKIIKAEE</sequence>
<comment type="similarity">
    <text evidence="2">Belongs to the cyclin family.</text>
</comment>
<evidence type="ECO:0000256" key="3">
    <source>
        <dbReference type="SAM" id="MobiDB-lite"/>
    </source>
</evidence>
<dbReference type="InterPro" id="IPR013763">
    <property type="entry name" value="Cyclin-like_dom"/>
</dbReference>
<dbReference type="SMART" id="SM01332">
    <property type="entry name" value="Cyclin_C"/>
    <property type="match status" value="1"/>
</dbReference>
<dbReference type="Pfam" id="PF00134">
    <property type="entry name" value="Cyclin_N"/>
    <property type="match status" value="1"/>
</dbReference>
<dbReference type="InterPro" id="IPR036915">
    <property type="entry name" value="Cyclin-like_sf"/>
</dbReference>
<dbReference type="SUPFAM" id="SSF47954">
    <property type="entry name" value="Cyclin-like"/>
    <property type="match status" value="2"/>
</dbReference>
<feature type="domain" description="Cyclin-like" evidence="4">
    <location>
        <begin position="214"/>
        <end position="316"/>
    </location>
</feature>
<evidence type="ECO:0000259" key="4">
    <source>
        <dbReference type="SMART" id="SM00385"/>
    </source>
</evidence>
<dbReference type="Proteomes" id="UP001153620">
    <property type="component" value="Chromosome 2"/>
</dbReference>
<reference evidence="6" key="1">
    <citation type="submission" date="2022-01" db="EMBL/GenBank/DDBJ databases">
        <authorList>
            <person name="King R."/>
        </authorList>
    </citation>
    <scope>NUCLEOTIDE SEQUENCE</scope>
</reference>
<proteinExistence type="inferred from homology"/>
<dbReference type="InterPro" id="IPR039361">
    <property type="entry name" value="Cyclin"/>
</dbReference>
<gene>
    <name evidence="6" type="ORF">CHIRRI_LOCUS7999</name>
</gene>
<evidence type="ECO:0000313" key="6">
    <source>
        <dbReference type="EMBL" id="CAG9805122.1"/>
    </source>
</evidence>
<keyword evidence="1 2" id="KW-0195">Cyclin</keyword>
<dbReference type="EMBL" id="OU895878">
    <property type="protein sequence ID" value="CAG9805122.1"/>
    <property type="molecule type" value="Genomic_DNA"/>
</dbReference>
<feature type="region of interest" description="Disordered" evidence="3">
    <location>
        <begin position="343"/>
        <end position="374"/>
    </location>
</feature>
<reference evidence="6" key="2">
    <citation type="submission" date="2022-10" db="EMBL/GenBank/DDBJ databases">
        <authorList>
            <consortium name="ENA_rothamsted_submissions"/>
            <consortium name="culmorum"/>
            <person name="King R."/>
        </authorList>
    </citation>
    <scope>NUCLEOTIDE SEQUENCE</scope>
</reference>
<dbReference type="PANTHER" id="PTHR10177">
    <property type="entry name" value="CYCLINS"/>
    <property type="match status" value="1"/>
</dbReference>
<protein>
    <submittedName>
        <fullName evidence="6">Uncharacterized protein</fullName>
    </submittedName>
</protein>
<accession>A0A9N9RYA9</accession>
<feature type="domain" description="Cyclin C-terminal" evidence="5">
    <location>
        <begin position="210"/>
        <end position="343"/>
    </location>
</feature>
<dbReference type="Pfam" id="PF02984">
    <property type="entry name" value="Cyclin_C"/>
    <property type="match status" value="1"/>
</dbReference>
<dbReference type="InterPro" id="IPR004367">
    <property type="entry name" value="Cyclin_C-dom"/>
</dbReference>
<evidence type="ECO:0000259" key="5">
    <source>
        <dbReference type="SMART" id="SM01332"/>
    </source>
</evidence>
<feature type="domain" description="Cyclin-like" evidence="4">
    <location>
        <begin position="90"/>
        <end position="190"/>
    </location>
</feature>
<dbReference type="InterPro" id="IPR006671">
    <property type="entry name" value="Cyclin_N"/>
</dbReference>
<organism evidence="6 7">
    <name type="scientific">Chironomus riparius</name>
    <dbReference type="NCBI Taxonomy" id="315576"/>
    <lineage>
        <taxon>Eukaryota</taxon>
        <taxon>Metazoa</taxon>
        <taxon>Ecdysozoa</taxon>
        <taxon>Arthropoda</taxon>
        <taxon>Hexapoda</taxon>
        <taxon>Insecta</taxon>
        <taxon>Pterygota</taxon>
        <taxon>Neoptera</taxon>
        <taxon>Endopterygota</taxon>
        <taxon>Diptera</taxon>
        <taxon>Nematocera</taxon>
        <taxon>Chironomoidea</taxon>
        <taxon>Chironomidae</taxon>
        <taxon>Chironominae</taxon>
        <taxon>Chironomus</taxon>
    </lineage>
</organism>
<evidence type="ECO:0000256" key="2">
    <source>
        <dbReference type="RuleBase" id="RU000383"/>
    </source>
</evidence>
<evidence type="ECO:0000313" key="7">
    <source>
        <dbReference type="Proteomes" id="UP001153620"/>
    </source>
</evidence>
<name>A0A9N9RYA9_9DIPT</name>
<keyword evidence="7" id="KW-1185">Reference proteome</keyword>